<accession>A0A517LUV4</accession>
<protein>
    <submittedName>
        <fullName evidence="1">Uncharacterized protein</fullName>
    </submittedName>
</protein>
<sequence length="83" mass="9440">MIGLTDTKKLLSLVLAIAGVAVVWLVILPAYARQPAMTKHLQWLDDQGIDPSAMYYTELEVMEQILQRQRAEQLLDKASDEQR</sequence>
<dbReference type="AlphaFoldDB" id="A0A517LUV4"/>
<dbReference type="EMBL" id="CP036261">
    <property type="protein sequence ID" value="QDS86401.1"/>
    <property type="molecule type" value="Genomic_DNA"/>
</dbReference>
<evidence type="ECO:0000313" key="2">
    <source>
        <dbReference type="Proteomes" id="UP000319557"/>
    </source>
</evidence>
<organism evidence="1 2">
    <name type="scientific">Rosistilla ulvae</name>
    <dbReference type="NCBI Taxonomy" id="1930277"/>
    <lineage>
        <taxon>Bacteria</taxon>
        <taxon>Pseudomonadati</taxon>
        <taxon>Planctomycetota</taxon>
        <taxon>Planctomycetia</taxon>
        <taxon>Pirellulales</taxon>
        <taxon>Pirellulaceae</taxon>
        <taxon>Rosistilla</taxon>
    </lineage>
</organism>
<proteinExistence type="predicted"/>
<name>A0A517LUV4_9BACT</name>
<gene>
    <name evidence="1" type="ORF">EC9_05630</name>
</gene>
<dbReference type="RefSeq" id="WP_145282123.1">
    <property type="nucleotide sequence ID" value="NZ_CP036261.1"/>
</dbReference>
<dbReference type="KEGG" id="ruv:EC9_05630"/>
<dbReference type="Proteomes" id="UP000319557">
    <property type="component" value="Chromosome"/>
</dbReference>
<dbReference type="OrthoDB" id="284920at2"/>
<reference evidence="1 2" key="1">
    <citation type="submission" date="2019-02" db="EMBL/GenBank/DDBJ databases">
        <title>Deep-cultivation of Planctomycetes and their phenomic and genomic characterization uncovers novel biology.</title>
        <authorList>
            <person name="Wiegand S."/>
            <person name="Jogler M."/>
            <person name="Boedeker C."/>
            <person name="Pinto D."/>
            <person name="Vollmers J."/>
            <person name="Rivas-Marin E."/>
            <person name="Kohn T."/>
            <person name="Peeters S.H."/>
            <person name="Heuer A."/>
            <person name="Rast P."/>
            <person name="Oberbeckmann S."/>
            <person name="Bunk B."/>
            <person name="Jeske O."/>
            <person name="Meyerdierks A."/>
            <person name="Storesund J.E."/>
            <person name="Kallscheuer N."/>
            <person name="Luecker S."/>
            <person name="Lage O.M."/>
            <person name="Pohl T."/>
            <person name="Merkel B.J."/>
            <person name="Hornburger P."/>
            <person name="Mueller R.-W."/>
            <person name="Bruemmer F."/>
            <person name="Labrenz M."/>
            <person name="Spormann A.M."/>
            <person name="Op den Camp H."/>
            <person name="Overmann J."/>
            <person name="Amann R."/>
            <person name="Jetten M.S.M."/>
            <person name="Mascher T."/>
            <person name="Medema M.H."/>
            <person name="Devos D.P."/>
            <person name="Kaster A.-K."/>
            <person name="Ovreas L."/>
            <person name="Rohde M."/>
            <person name="Galperin M.Y."/>
            <person name="Jogler C."/>
        </authorList>
    </citation>
    <scope>NUCLEOTIDE SEQUENCE [LARGE SCALE GENOMIC DNA]</scope>
    <source>
        <strain evidence="1 2">EC9</strain>
    </source>
</reference>
<evidence type="ECO:0000313" key="1">
    <source>
        <dbReference type="EMBL" id="QDS86401.1"/>
    </source>
</evidence>
<keyword evidence="2" id="KW-1185">Reference proteome</keyword>